<evidence type="ECO:0008006" key="4">
    <source>
        <dbReference type="Google" id="ProtNLM"/>
    </source>
</evidence>
<feature type="transmembrane region" description="Helical" evidence="1">
    <location>
        <begin position="95"/>
        <end position="115"/>
    </location>
</feature>
<keyword evidence="3" id="KW-1185">Reference proteome</keyword>
<dbReference type="RefSeq" id="WP_258424715.1">
    <property type="nucleotide sequence ID" value="NZ_JANSUY010000020.1"/>
</dbReference>
<proteinExistence type="predicted"/>
<feature type="transmembrane region" description="Helical" evidence="1">
    <location>
        <begin position="127"/>
        <end position="148"/>
    </location>
</feature>
<dbReference type="Pfam" id="PF10067">
    <property type="entry name" value="DUF2306"/>
    <property type="match status" value="1"/>
</dbReference>
<evidence type="ECO:0000313" key="2">
    <source>
        <dbReference type="EMBL" id="MCR9016869.1"/>
    </source>
</evidence>
<evidence type="ECO:0000256" key="1">
    <source>
        <dbReference type="SAM" id="Phobius"/>
    </source>
</evidence>
<sequence length="163" mass="18150">MSSLFSSEIGLIHFIASVLALILGSAVLLMTKGSKTHIRMGYFYVASMVLLLVTAFMLYNLFGKWGIFHYFAVISSVTLALGMIPILLRNHIKNWAYLHFSFMYWSVIGLYGAFVSEMMTRIPEVPFYNMVGVATGGVMLVGGILFGINKAKWMKLMAAISKN</sequence>
<keyword evidence="1" id="KW-1133">Transmembrane helix</keyword>
<keyword evidence="1" id="KW-0472">Membrane</keyword>
<dbReference type="EMBL" id="JANSUY010000020">
    <property type="protein sequence ID" value="MCR9016869.1"/>
    <property type="molecule type" value="Genomic_DNA"/>
</dbReference>
<protein>
    <recommendedName>
        <fullName evidence="4">DUF2306 domain-containing protein</fullName>
    </recommendedName>
</protein>
<feature type="transmembrane region" description="Helical" evidence="1">
    <location>
        <begin position="68"/>
        <end position="88"/>
    </location>
</feature>
<keyword evidence="1" id="KW-0812">Transmembrane</keyword>
<comment type="caution">
    <text evidence="2">The sequence shown here is derived from an EMBL/GenBank/DDBJ whole genome shotgun (WGS) entry which is preliminary data.</text>
</comment>
<evidence type="ECO:0000313" key="3">
    <source>
        <dbReference type="Proteomes" id="UP001142175"/>
    </source>
</evidence>
<gene>
    <name evidence="2" type="ORF">NU887_17685</name>
</gene>
<reference evidence="2" key="1">
    <citation type="submission" date="2022-08" db="EMBL/GenBank/DDBJ databases">
        <authorList>
            <person name="Zhang D."/>
        </authorList>
    </citation>
    <scope>NUCLEOTIDE SEQUENCE</scope>
    <source>
        <strain evidence="2">XJ19-11</strain>
    </source>
</reference>
<dbReference type="InterPro" id="IPR018750">
    <property type="entry name" value="DUF2306_membrane"/>
</dbReference>
<organism evidence="2 3">
    <name type="scientific">Aquiflexum gelatinilyticum</name>
    <dbReference type="NCBI Taxonomy" id="2961943"/>
    <lineage>
        <taxon>Bacteria</taxon>
        <taxon>Pseudomonadati</taxon>
        <taxon>Bacteroidota</taxon>
        <taxon>Cytophagia</taxon>
        <taxon>Cytophagales</taxon>
        <taxon>Cyclobacteriaceae</taxon>
        <taxon>Aquiflexum</taxon>
    </lineage>
</organism>
<dbReference type="AlphaFoldDB" id="A0A9X2P5R8"/>
<accession>A0A9X2P5R8</accession>
<feature type="transmembrane region" description="Helical" evidence="1">
    <location>
        <begin position="42"/>
        <end position="62"/>
    </location>
</feature>
<feature type="transmembrane region" description="Helical" evidence="1">
    <location>
        <begin position="12"/>
        <end position="30"/>
    </location>
</feature>
<dbReference type="Proteomes" id="UP001142175">
    <property type="component" value="Unassembled WGS sequence"/>
</dbReference>
<name>A0A9X2P5R8_9BACT</name>